<sequence length="115" mass="13173">MKALVFTFLALLTFNTEVEASILCHTPRMNKIFEVSDKKVTFFNEFDSHAKRELASVVGRTKSNEMGLTKIVDFENQKHTIHIADTNSFSDVNDYIIIKSRTGHEVTYPLTCEKK</sequence>
<accession>A0A2K9NNG0</accession>
<dbReference type="Proteomes" id="UP000235584">
    <property type="component" value="Chromosome"/>
</dbReference>
<organism evidence="1 2">
    <name type="scientific">Bacteriovorax stolpii</name>
    <name type="common">Bdellovibrio stolpii</name>
    <dbReference type="NCBI Taxonomy" id="960"/>
    <lineage>
        <taxon>Bacteria</taxon>
        <taxon>Pseudomonadati</taxon>
        <taxon>Bdellovibrionota</taxon>
        <taxon>Bacteriovoracia</taxon>
        <taxon>Bacteriovoracales</taxon>
        <taxon>Bacteriovoracaceae</taxon>
        <taxon>Bacteriovorax</taxon>
    </lineage>
</organism>
<evidence type="ECO:0000313" key="2">
    <source>
        <dbReference type="Proteomes" id="UP000235584"/>
    </source>
</evidence>
<dbReference type="AlphaFoldDB" id="A0A2K9NNG0"/>
<protein>
    <submittedName>
        <fullName evidence="1">Uncharacterized protein</fullName>
    </submittedName>
</protein>
<dbReference type="RefSeq" id="WP_102242345.1">
    <property type="nucleotide sequence ID" value="NZ_CP025704.1"/>
</dbReference>
<proteinExistence type="predicted"/>
<keyword evidence="2" id="KW-1185">Reference proteome</keyword>
<dbReference type="KEGG" id="bsto:C0V70_02795"/>
<dbReference type="OrthoDB" id="5297121at2"/>
<gene>
    <name evidence="1" type="ORF">C0V70_02795</name>
</gene>
<dbReference type="EMBL" id="CP025704">
    <property type="protein sequence ID" value="AUN97050.1"/>
    <property type="molecule type" value="Genomic_DNA"/>
</dbReference>
<reference evidence="1 2" key="1">
    <citation type="submission" date="2018-01" db="EMBL/GenBank/DDBJ databases">
        <title>Complete genome sequence of Bacteriovorax stolpii DSM12778.</title>
        <authorList>
            <person name="Tang B."/>
            <person name="Chang J."/>
        </authorList>
    </citation>
    <scope>NUCLEOTIDE SEQUENCE [LARGE SCALE GENOMIC DNA]</scope>
    <source>
        <strain evidence="1 2">DSM 12778</strain>
    </source>
</reference>
<name>A0A2K9NNG0_BACTC</name>
<evidence type="ECO:0000313" key="1">
    <source>
        <dbReference type="EMBL" id="AUN97050.1"/>
    </source>
</evidence>